<dbReference type="EMBL" id="GG657754">
    <property type="protein sequence ID" value="EFL21253.1"/>
    <property type="molecule type" value="Genomic_DNA"/>
</dbReference>
<dbReference type="InterPro" id="IPR003781">
    <property type="entry name" value="CoA-bd"/>
</dbReference>
<dbReference type="Gene3D" id="3.30.1490.20">
    <property type="entry name" value="ATP-grasp fold, A domain"/>
    <property type="match status" value="1"/>
</dbReference>
<dbReference type="InterPro" id="IPR036291">
    <property type="entry name" value="NAD(P)-bd_dom_sf"/>
</dbReference>
<dbReference type="InterPro" id="IPR016102">
    <property type="entry name" value="Succinyl-CoA_synth-like"/>
</dbReference>
<dbReference type="SUPFAM" id="SSF56059">
    <property type="entry name" value="Glutathione synthetase ATP-binding domain-like"/>
    <property type="match status" value="1"/>
</dbReference>
<name>D9WHK1_9ACTN</name>
<dbReference type="InterPro" id="IPR032875">
    <property type="entry name" value="Succ_CoA_lig_flav_dom"/>
</dbReference>
<keyword evidence="1" id="KW-0547">Nucleotide-binding</keyword>
<dbReference type="OrthoDB" id="190266at2"/>
<evidence type="ECO:0000313" key="4">
    <source>
        <dbReference type="Proteomes" id="UP000003963"/>
    </source>
</evidence>
<dbReference type="Pfam" id="PF13607">
    <property type="entry name" value="Succ_CoA_lig"/>
    <property type="match status" value="1"/>
</dbReference>
<dbReference type="SUPFAM" id="SSF51735">
    <property type="entry name" value="NAD(P)-binding Rossmann-fold domains"/>
    <property type="match status" value="1"/>
</dbReference>
<dbReference type="Pfam" id="PF13380">
    <property type="entry name" value="CoA_binding_2"/>
    <property type="match status" value="1"/>
</dbReference>
<proteinExistence type="predicted"/>
<evidence type="ECO:0000313" key="3">
    <source>
        <dbReference type="EMBL" id="EFL21253.1"/>
    </source>
</evidence>
<dbReference type="Pfam" id="PF13549">
    <property type="entry name" value="ATP-grasp_5"/>
    <property type="match status" value="1"/>
</dbReference>
<dbReference type="GO" id="GO:0046872">
    <property type="term" value="F:metal ion binding"/>
    <property type="evidence" value="ECO:0007669"/>
    <property type="project" value="InterPro"/>
</dbReference>
<sequence>MGTRDNLRRLLNPRHIAVFGGDTAAEAIRQCRRAGFTGTIWPVHPRRTTIEGLRCYPNTAALPGPPDAAFLAVPRDATVEVLTELAARDAGGAVCHAAGFAEDGPNGARWQRAFVRAAGQMAVIGPNCIGMLDYLDGAALWADQHGGRRVDRGVAVITQSGNIGQNLTMQRRSMPLARLVTVGNAAVTGVAELVDALLEDPRITAIGLHLEGIDDPAGLSRAAVRALHRRIPIVVLKTGRSELGGRANLSHTSSLAGSDVLCDAFFRRLGMARVHQVGTFLETLKYLHVHGARPGARIASASCSGGEAALLADLAHDHEVELPPFPDATAQRLGEVLGERVSVANPLDYHTYIWGDADAQRNCFRAFLTTGFDMHLLVLDFPRADRCSPDTWQTTLDAYLAALRDTGAPACVVSSLPEGLPEPVRTRLLDEGVAPMQGIAECLTAIAAARHIGLAQEAADTVLPLDPATAHPTGTPPLDEWQGKRILAEWGVPVPEGAVATAATAVEAARDIGFPVVVKAVSAAIAHKSDVGGVRLGLTGEQQVRAAVDGMAGLSDRFLVERMVHGAVAELIVGVHRDPQFGPALTIGAGGTMVELLGDAATLLLPVRRDEIRATLRRLRSWPLLTGYRGQPPGDIDAVIDAVAAVADFARVHANTLVELDINPLLVLPGHGGVVAADVLISLGTVERGGAHG</sequence>
<dbReference type="InterPro" id="IPR011761">
    <property type="entry name" value="ATP-grasp"/>
</dbReference>
<gene>
    <name evidence="3" type="ORF">SSOG_00965</name>
</gene>
<accession>D9WHK1</accession>
<dbReference type="SMART" id="SM00881">
    <property type="entry name" value="CoA_binding"/>
    <property type="match status" value="1"/>
</dbReference>
<dbReference type="PROSITE" id="PS50975">
    <property type="entry name" value="ATP_GRASP"/>
    <property type="match status" value="1"/>
</dbReference>
<dbReference type="STRING" id="457427.SSOG_00965"/>
<dbReference type="Gene3D" id="3.40.50.720">
    <property type="entry name" value="NAD(P)-binding Rossmann-like Domain"/>
    <property type="match status" value="1"/>
</dbReference>
<evidence type="ECO:0000259" key="2">
    <source>
        <dbReference type="PROSITE" id="PS50975"/>
    </source>
</evidence>
<dbReference type="PANTHER" id="PTHR42793">
    <property type="entry name" value="COA BINDING DOMAIN CONTAINING PROTEIN"/>
    <property type="match status" value="1"/>
</dbReference>
<keyword evidence="4" id="KW-1185">Reference proteome</keyword>
<feature type="domain" description="ATP-grasp" evidence="2">
    <location>
        <begin position="484"/>
        <end position="566"/>
    </location>
</feature>
<dbReference type="Gene3D" id="3.30.470.20">
    <property type="entry name" value="ATP-grasp fold, B domain"/>
    <property type="match status" value="1"/>
</dbReference>
<organism evidence="3 4">
    <name type="scientific">Streptomyces himastatinicus ATCC 53653</name>
    <dbReference type="NCBI Taxonomy" id="457427"/>
    <lineage>
        <taxon>Bacteria</taxon>
        <taxon>Bacillati</taxon>
        <taxon>Actinomycetota</taxon>
        <taxon>Actinomycetes</taxon>
        <taxon>Kitasatosporales</taxon>
        <taxon>Streptomycetaceae</taxon>
        <taxon>Streptomyces</taxon>
        <taxon>Streptomyces violaceusniger group</taxon>
    </lineage>
</organism>
<dbReference type="SUPFAM" id="SSF52210">
    <property type="entry name" value="Succinyl-CoA synthetase domains"/>
    <property type="match status" value="2"/>
</dbReference>
<dbReference type="HOGENOM" id="CLU_007415_3_2_11"/>
<dbReference type="GO" id="GO:0005524">
    <property type="term" value="F:ATP binding"/>
    <property type="evidence" value="ECO:0007669"/>
    <property type="project" value="UniProtKB-UniRule"/>
</dbReference>
<dbReference type="RefSeq" id="WP_009713075.1">
    <property type="nucleotide sequence ID" value="NZ_GG657754.1"/>
</dbReference>
<dbReference type="Gene3D" id="3.40.50.261">
    <property type="entry name" value="Succinyl-CoA synthetase domains"/>
    <property type="match status" value="2"/>
</dbReference>
<dbReference type="InterPro" id="IPR013815">
    <property type="entry name" value="ATP_grasp_subdomain_1"/>
</dbReference>
<dbReference type="Proteomes" id="UP000003963">
    <property type="component" value="Unassembled WGS sequence"/>
</dbReference>
<dbReference type="PANTHER" id="PTHR42793:SF4">
    <property type="entry name" value="BLL6376 PROTEIN"/>
    <property type="match status" value="1"/>
</dbReference>
<protein>
    <submittedName>
        <fullName evidence="3">Putative acyl-CoA synthetase</fullName>
    </submittedName>
</protein>
<dbReference type="AlphaFoldDB" id="D9WHK1"/>
<reference evidence="3 4" key="1">
    <citation type="submission" date="2009-02" db="EMBL/GenBank/DDBJ databases">
        <title>Annotation of Streptomyces hygroscopicus strain ATCC 53653.</title>
        <authorList>
            <consortium name="The Broad Institute Genome Sequencing Platform"/>
            <consortium name="Broad Institute Microbial Sequencing Center"/>
            <person name="Fischbach M."/>
            <person name="Godfrey P."/>
            <person name="Ward D."/>
            <person name="Young S."/>
            <person name="Zeng Q."/>
            <person name="Koehrsen M."/>
            <person name="Alvarado L."/>
            <person name="Berlin A.M."/>
            <person name="Bochicchio J."/>
            <person name="Borenstein D."/>
            <person name="Chapman S.B."/>
            <person name="Chen Z."/>
            <person name="Engels R."/>
            <person name="Freedman E."/>
            <person name="Gellesch M."/>
            <person name="Goldberg J."/>
            <person name="Griggs A."/>
            <person name="Gujja S."/>
            <person name="Heilman E.R."/>
            <person name="Heiman D.I."/>
            <person name="Hepburn T.A."/>
            <person name="Howarth C."/>
            <person name="Jen D."/>
            <person name="Larson L."/>
            <person name="Lewis B."/>
            <person name="Mehta T."/>
            <person name="Park D."/>
            <person name="Pearson M."/>
            <person name="Richards J."/>
            <person name="Roberts A."/>
            <person name="Saif S."/>
            <person name="Shea T.D."/>
            <person name="Shenoy N."/>
            <person name="Sisk P."/>
            <person name="Stolte C."/>
            <person name="Sykes S.N."/>
            <person name="Thomson T."/>
            <person name="Walk T."/>
            <person name="White J."/>
            <person name="Yandava C."/>
            <person name="Straight P."/>
            <person name="Clardy J."/>
            <person name="Hung D."/>
            <person name="Kolter R."/>
            <person name="Mekalanos J."/>
            <person name="Walker S."/>
            <person name="Walsh C.T."/>
            <person name="Wieland-Brown L.C."/>
            <person name="Haas B."/>
            <person name="Nusbaum C."/>
            <person name="Birren B."/>
        </authorList>
    </citation>
    <scope>NUCLEOTIDE SEQUENCE [LARGE SCALE GENOMIC DNA]</scope>
    <source>
        <strain evidence="3 4">ATCC 53653</strain>
    </source>
</reference>
<evidence type="ECO:0000256" key="1">
    <source>
        <dbReference type="PROSITE-ProRule" id="PRU00409"/>
    </source>
</evidence>
<keyword evidence="1" id="KW-0067">ATP-binding</keyword>